<reference evidence="2 3" key="2">
    <citation type="journal article" date="2021" name="Int. J. Syst. Evol. Microbiol.">
        <title>Roseibium litorale sp. nov., isolated from a tidal flat sediment and proposal for the reclassification of Labrenzia polysiphoniae as Roseibium polysiphoniae comb. nov.</title>
        <authorList>
            <person name="Liu Y."/>
            <person name="Pei T."/>
            <person name="Du J."/>
            <person name="Chao M."/>
            <person name="Deng M.R."/>
            <person name="Zhu H."/>
        </authorList>
    </citation>
    <scope>NUCLEOTIDE SEQUENCE [LARGE SCALE GENOMIC DNA]</scope>
    <source>
        <strain evidence="2 3">4C16A</strain>
    </source>
</reference>
<gene>
    <name evidence="2" type="ORF">IG616_15270</name>
</gene>
<organism evidence="2 3">
    <name type="scientific">Roseibium litorale</name>
    <dbReference type="NCBI Taxonomy" id="2803841"/>
    <lineage>
        <taxon>Bacteria</taxon>
        <taxon>Pseudomonadati</taxon>
        <taxon>Pseudomonadota</taxon>
        <taxon>Alphaproteobacteria</taxon>
        <taxon>Hyphomicrobiales</taxon>
        <taxon>Stappiaceae</taxon>
        <taxon>Roseibium</taxon>
    </lineage>
</organism>
<keyword evidence="3" id="KW-1185">Reference proteome</keyword>
<name>A0ABR9CR69_9HYPH</name>
<keyword evidence="1" id="KW-0472">Membrane</keyword>
<sequence length="106" mass="11011">MTDGLFSADPMFVTAVLIMAAVTYAMRAGGYWVMGRVPLTPRVRRALESLPGAIIISTILPMALQGGLAMSAGIVMSGAMMALFKKDTLAVAAAVLAVAALRHFGV</sequence>
<evidence type="ECO:0000256" key="1">
    <source>
        <dbReference type="SAM" id="Phobius"/>
    </source>
</evidence>
<comment type="caution">
    <text evidence="2">The sequence shown here is derived from an EMBL/GenBank/DDBJ whole genome shotgun (WGS) entry which is preliminary data.</text>
</comment>
<keyword evidence="1" id="KW-1133">Transmembrane helix</keyword>
<evidence type="ECO:0000313" key="2">
    <source>
        <dbReference type="EMBL" id="MBD8892900.1"/>
    </source>
</evidence>
<dbReference type="RefSeq" id="WP_192149031.1">
    <property type="nucleotide sequence ID" value="NZ_JACYXI010000010.1"/>
</dbReference>
<feature type="transmembrane region" description="Helical" evidence="1">
    <location>
        <begin position="54"/>
        <end position="76"/>
    </location>
</feature>
<keyword evidence="1" id="KW-0812">Transmembrane</keyword>
<reference evidence="3" key="1">
    <citation type="submission" date="2020-09" db="EMBL/GenBank/DDBJ databases">
        <title>The genome sequence of strain Labrenzia suaedae 4C16A.</title>
        <authorList>
            <person name="Liu Y."/>
        </authorList>
    </citation>
    <scope>NUCLEOTIDE SEQUENCE [LARGE SCALE GENOMIC DNA]</scope>
    <source>
        <strain evidence="3">4C16A</strain>
    </source>
</reference>
<dbReference type="Pfam" id="PF05437">
    <property type="entry name" value="AzlD"/>
    <property type="match status" value="1"/>
</dbReference>
<feature type="transmembrane region" description="Helical" evidence="1">
    <location>
        <begin position="88"/>
        <end position="105"/>
    </location>
</feature>
<accession>A0ABR9CR69</accession>
<dbReference type="EMBL" id="JACYXI010000010">
    <property type="protein sequence ID" value="MBD8892900.1"/>
    <property type="molecule type" value="Genomic_DNA"/>
</dbReference>
<dbReference type="InterPro" id="IPR008407">
    <property type="entry name" value="Brnchd-chn_aa_trnsp_AzlD"/>
</dbReference>
<protein>
    <submittedName>
        <fullName evidence="2">AzlD domain-containing protein</fullName>
    </submittedName>
</protein>
<proteinExistence type="predicted"/>
<dbReference type="Proteomes" id="UP000632063">
    <property type="component" value="Unassembled WGS sequence"/>
</dbReference>
<feature type="transmembrane region" description="Helical" evidence="1">
    <location>
        <begin position="12"/>
        <end position="34"/>
    </location>
</feature>
<evidence type="ECO:0000313" key="3">
    <source>
        <dbReference type="Proteomes" id="UP000632063"/>
    </source>
</evidence>